<gene>
    <name evidence="2" type="ORF">Ctob_014153</name>
</gene>
<evidence type="ECO:0000313" key="2">
    <source>
        <dbReference type="EMBL" id="KOO34180.1"/>
    </source>
</evidence>
<keyword evidence="3" id="KW-1185">Reference proteome</keyword>
<accession>A0A0M0K5T0</accession>
<comment type="caution">
    <text evidence="2">The sequence shown here is derived from an EMBL/GenBank/DDBJ whole genome shotgun (WGS) entry which is preliminary data.</text>
</comment>
<evidence type="ECO:0000313" key="3">
    <source>
        <dbReference type="Proteomes" id="UP000037460"/>
    </source>
</evidence>
<evidence type="ECO:0000256" key="1">
    <source>
        <dbReference type="SAM" id="MobiDB-lite"/>
    </source>
</evidence>
<name>A0A0M0K5T0_9EUKA</name>
<dbReference type="EMBL" id="JWZX01001304">
    <property type="protein sequence ID" value="KOO34180.1"/>
    <property type="molecule type" value="Genomic_DNA"/>
</dbReference>
<organism evidence="2 3">
    <name type="scientific">Chrysochromulina tobinii</name>
    <dbReference type="NCBI Taxonomy" id="1460289"/>
    <lineage>
        <taxon>Eukaryota</taxon>
        <taxon>Haptista</taxon>
        <taxon>Haptophyta</taxon>
        <taxon>Prymnesiophyceae</taxon>
        <taxon>Prymnesiales</taxon>
        <taxon>Chrysochromulinaceae</taxon>
        <taxon>Chrysochromulina</taxon>
    </lineage>
</organism>
<feature type="region of interest" description="Disordered" evidence="1">
    <location>
        <begin position="218"/>
        <end position="250"/>
    </location>
</feature>
<reference evidence="3" key="1">
    <citation type="journal article" date="2015" name="PLoS Genet.">
        <title>Genome Sequence and Transcriptome Analyses of Chrysochromulina tobin: Metabolic Tools for Enhanced Algal Fitness in the Prominent Order Prymnesiales (Haptophyceae).</title>
        <authorList>
            <person name="Hovde B.T."/>
            <person name="Deodato C.R."/>
            <person name="Hunsperger H.M."/>
            <person name="Ryken S.A."/>
            <person name="Yost W."/>
            <person name="Jha R.K."/>
            <person name="Patterson J."/>
            <person name="Monnat R.J. Jr."/>
            <person name="Barlow S.B."/>
            <person name="Starkenburg S.R."/>
            <person name="Cattolico R.A."/>
        </authorList>
    </citation>
    <scope>NUCLEOTIDE SEQUENCE</scope>
    <source>
        <strain evidence="3">CCMP291</strain>
    </source>
</reference>
<protein>
    <submittedName>
        <fullName evidence="2">Uncharacterized protein</fullName>
    </submittedName>
</protein>
<dbReference type="GO" id="GO:0007165">
    <property type="term" value="P:signal transduction"/>
    <property type="evidence" value="ECO:0007669"/>
    <property type="project" value="InterPro"/>
</dbReference>
<sequence>MEFLPEAHGDRFVVPRAITIEQLEGCKRQARMQLPKGVQYKDYFPSIVLSYASGRRTNRKDAADDCEGSGPGVIYAKGLMEFLHERGLQCFSGLQVPPGVDWETFMLRLNGENGKREKPKVLIIILTAGLFQSKPCLKEISTAIENKIALLPVRFEDKLPAKEEQWTNLEDQEWEMMKFRAQAKLNKLNNIPNPGTVLNRATALEDIVAELEKLLPAPASPATSTPTPQPPPPTKPSGGPSGGPRFPVGSRVYVDQGHGEKRLGHVTTYDAAKGAYVVELGERGSGELGTCFDQDLRNADGPLSQLFDSARDKVGSLFGINPLVMDREGATTGNAAASKPTPQPPSHSFKLNERVECRDRGESWQVGTVVSVAPLQVRPDGATWTAGHAWDEVRVLSPPPGLKLEGGSLAGDRAKYLGKFLLVDGKLVNGRPAWQHTVDASLWLAFDGARWMGQVESRLGQGRGDLQLSDAAAASPDASPAMWQAWMGTAWAGQPQLKCIPWTPPPPRGLKLEGGSLPGDAAEFMGEYRLDGSRLVNGRPVWRHTAHLTCWLAFDGVNWRGQPESDLGQRWGLLLLPDADAASPGASSATWLAAKVPGAAGAAQPQLKCIPWTPPPPPGLKLEGGSLYGAAAEYVGIYMLDGNKRVNGRPTWKHTDGRCWVAFDGADWRGQPEADLGQKRGALMLTDEAAASPDASSATWQAWTGSAWAAQPALTCTVATAAELSAAQAALASAARAASLQALRSAAGSCLSGCCVCTEHGYVRLGGPQPPGGTCLSCISGCGTPEQVKHFRGPCADCCKPLAPCCCVSADGEAIFGCVPTDRWYFLPAYLHMALCPQLGCDPRGGDEDVDCKGLCLGTLLFNLFVCCSQEKEEDSSLW</sequence>
<dbReference type="Proteomes" id="UP000037460">
    <property type="component" value="Unassembled WGS sequence"/>
</dbReference>
<proteinExistence type="predicted"/>
<dbReference type="AlphaFoldDB" id="A0A0M0K5T0"/>